<keyword evidence="3" id="KW-1185">Reference proteome</keyword>
<comment type="caution">
    <text evidence="2">The sequence shown here is derived from an EMBL/GenBank/DDBJ whole genome shotgun (WGS) entry which is preliminary data.</text>
</comment>
<evidence type="ECO:0000313" key="3">
    <source>
        <dbReference type="Proteomes" id="UP000310158"/>
    </source>
</evidence>
<sequence length="116" mass="12743">MLLHFLWSFLLSVAFPALASPTQHVYSTQGPRPLVLWHGLGDSHSSAGMLEFQQLIKSIHPGIFIHSVFIEPDIEADQRAGFYGNVDDQVEFVSSQLANISELANGFDALGFSQGK</sequence>
<feature type="signal peptide" evidence="1">
    <location>
        <begin position="1"/>
        <end position="19"/>
    </location>
</feature>
<dbReference type="InterPro" id="IPR002472">
    <property type="entry name" value="Palm_thioest"/>
</dbReference>
<dbReference type="OrthoDB" id="10263094at2759"/>
<evidence type="ECO:0000256" key="1">
    <source>
        <dbReference type="SAM" id="SignalP"/>
    </source>
</evidence>
<dbReference type="InterPro" id="IPR029058">
    <property type="entry name" value="AB_hydrolase_fold"/>
</dbReference>
<dbReference type="PRINTS" id="PR00414">
    <property type="entry name" value="PPTHIESTRASE"/>
</dbReference>
<dbReference type="Proteomes" id="UP000310158">
    <property type="component" value="Unassembled WGS sequence"/>
</dbReference>
<reference evidence="2 3" key="1">
    <citation type="submission" date="2019-02" db="EMBL/GenBank/DDBJ databases">
        <title>Genome sequencing of the rare red list fungi Bondarzewia mesenterica.</title>
        <authorList>
            <person name="Buettner E."/>
            <person name="Kellner H."/>
        </authorList>
    </citation>
    <scope>NUCLEOTIDE SEQUENCE [LARGE SCALE GENOMIC DNA]</scope>
    <source>
        <strain evidence="2 3">DSM 108281</strain>
    </source>
</reference>
<dbReference type="Gene3D" id="3.40.50.1820">
    <property type="entry name" value="alpha/beta hydrolase"/>
    <property type="match status" value="1"/>
</dbReference>
<dbReference type="GO" id="GO:0098599">
    <property type="term" value="F:palmitoyl hydrolase activity"/>
    <property type="evidence" value="ECO:0007669"/>
    <property type="project" value="InterPro"/>
</dbReference>
<organism evidence="2 3">
    <name type="scientific">Bondarzewia mesenterica</name>
    <dbReference type="NCBI Taxonomy" id="1095465"/>
    <lineage>
        <taxon>Eukaryota</taxon>
        <taxon>Fungi</taxon>
        <taxon>Dikarya</taxon>
        <taxon>Basidiomycota</taxon>
        <taxon>Agaricomycotina</taxon>
        <taxon>Agaricomycetes</taxon>
        <taxon>Russulales</taxon>
        <taxon>Bondarzewiaceae</taxon>
        <taxon>Bondarzewia</taxon>
    </lineage>
</organism>
<evidence type="ECO:0000313" key="2">
    <source>
        <dbReference type="EMBL" id="THH20809.1"/>
    </source>
</evidence>
<feature type="chain" id="PRO_5020863035" evidence="1">
    <location>
        <begin position="20"/>
        <end position="116"/>
    </location>
</feature>
<proteinExistence type="predicted"/>
<dbReference type="SUPFAM" id="SSF53474">
    <property type="entry name" value="alpha/beta-Hydrolases"/>
    <property type="match status" value="1"/>
</dbReference>
<keyword evidence="1" id="KW-0732">Signal</keyword>
<dbReference type="Pfam" id="PF02089">
    <property type="entry name" value="Palm_thioest"/>
    <property type="match status" value="1"/>
</dbReference>
<gene>
    <name evidence="2" type="ORF">EW146_g635</name>
</gene>
<dbReference type="EMBL" id="SGPL01000014">
    <property type="protein sequence ID" value="THH20809.1"/>
    <property type="molecule type" value="Genomic_DNA"/>
</dbReference>
<protein>
    <submittedName>
        <fullName evidence="2">Uncharacterized protein</fullName>
    </submittedName>
</protein>
<name>A0A4S4M6N7_9AGAM</name>
<accession>A0A4S4M6N7</accession>
<dbReference type="AlphaFoldDB" id="A0A4S4M6N7"/>